<comment type="caution">
    <text evidence="1">The sequence shown here is derived from an EMBL/GenBank/DDBJ whole genome shotgun (WGS) entry which is preliminary data.</text>
</comment>
<evidence type="ECO:0008006" key="3">
    <source>
        <dbReference type="Google" id="ProtNLM"/>
    </source>
</evidence>
<evidence type="ECO:0000313" key="2">
    <source>
        <dbReference type="Proteomes" id="UP001501079"/>
    </source>
</evidence>
<reference evidence="2" key="1">
    <citation type="journal article" date="2019" name="Int. J. Syst. Evol. Microbiol.">
        <title>The Global Catalogue of Microorganisms (GCM) 10K type strain sequencing project: providing services to taxonomists for standard genome sequencing and annotation.</title>
        <authorList>
            <consortium name="The Broad Institute Genomics Platform"/>
            <consortium name="The Broad Institute Genome Sequencing Center for Infectious Disease"/>
            <person name="Wu L."/>
            <person name="Ma J."/>
        </authorList>
    </citation>
    <scope>NUCLEOTIDE SEQUENCE [LARGE SCALE GENOMIC DNA]</scope>
    <source>
        <strain evidence="2">JCM 17591</strain>
    </source>
</reference>
<sequence length="69" mass="7893">MSYERISYERWTESADATPESMVAALRRLPNDVTITNIETRHVDVSTYAHNRVTTEPAIIKITAERRAS</sequence>
<accession>A0ABP8A305</accession>
<dbReference type="Proteomes" id="UP001501079">
    <property type="component" value="Unassembled WGS sequence"/>
</dbReference>
<evidence type="ECO:0000313" key="1">
    <source>
        <dbReference type="EMBL" id="GAA4176495.1"/>
    </source>
</evidence>
<gene>
    <name evidence="1" type="ORF">GCM10022287_23800</name>
</gene>
<name>A0ABP8A305_9MICO</name>
<proteinExistence type="predicted"/>
<dbReference type="EMBL" id="BAABBW010000004">
    <property type="protein sequence ID" value="GAA4176495.1"/>
    <property type="molecule type" value="Genomic_DNA"/>
</dbReference>
<organism evidence="1 2">
    <name type="scientific">Gryllotalpicola koreensis</name>
    <dbReference type="NCBI Taxonomy" id="993086"/>
    <lineage>
        <taxon>Bacteria</taxon>
        <taxon>Bacillati</taxon>
        <taxon>Actinomycetota</taxon>
        <taxon>Actinomycetes</taxon>
        <taxon>Micrococcales</taxon>
        <taxon>Microbacteriaceae</taxon>
        <taxon>Gryllotalpicola</taxon>
    </lineage>
</organism>
<dbReference type="RefSeq" id="WP_344754658.1">
    <property type="nucleotide sequence ID" value="NZ_BAABBW010000004.1"/>
</dbReference>
<protein>
    <recommendedName>
        <fullName evidence="3">Transporter</fullName>
    </recommendedName>
</protein>
<keyword evidence="2" id="KW-1185">Reference proteome</keyword>